<keyword evidence="3 4" id="KW-0378">Hydrolase</keyword>
<evidence type="ECO:0000313" key="7">
    <source>
        <dbReference type="Proteomes" id="UP001589716"/>
    </source>
</evidence>
<dbReference type="PANTHER" id="PTHR43046:SF14">
    <property type="entry name" value="MUTT_NUDIX FAMILY PROTEIN"/>
    <property type="match status" value="1"/>
</dbReference>
<name>A0ABV5QY72_9ACTN</name>
<dbReference type="PRINTS" id="PR00502">
    <property type="entry name" value="NUDIXFAMILY"/>
</dbReference>
<dbReference type="SUPFAM" id="SSF55811">
    <property type="entry name" value="Nudix"/>
    <property type="match status" value="1"/>
</dbReference>
<dbReference type="InterPro" id="IPR020476">
    <property type="entry name" value="Nudix_hydrolase"/>
</dbReference>
<accession>A0ABV5QY72</accession>
<dbReference type="GO" id="GO:0016787">
    <property type="term" value="F:hydrolase activity"/>
    <property type="evidence" value="ECO:0007669"/>
    <property type="project" value="UniProtKB-KW"/>
</dbReference>
<protein>
    <submittedName>
        <fullName evidence="6">NUDIX hydrolase</fullName>
    </submittedName>
</protein>
<dbReference type="Proteomes" id="UP001589716">
    <property type="component" value="Unassembled WGS sequence"/>
</dbReference>
<keyword evidence="7" id="KW-1185">Reference proteome</keyword>
<dbReference type="Gene3D" id="3.90.79.10">
    <property type="entry name" value="Nucleoside Triphosphate Pyrophosphohydrolase"/>
    <property type="match status" value="1"/>
</dbReference>
<evidence type="ECO:0000256" key="4">
    <source>
        <dbReference type="RuleBase" id="RU003476"/>
    </source>
</evidence>
<sequence>MSQGDAVQVVMDEAVADARLAALEFDDARAWLEEARQGPMEPLAAEVWVTDPASEYVLLVKHRVRGWVPPGGKVEPGETPRVAAARELLEETGLRAALLAEPAAVAVRSYRADWSPTLGLSYAAIVDRAVPLGGEQGQPAAWFRLDEEWQSVFPDDRHRMRAHARRLAARLELGAR</sequence>
<proteinExistence type="inferred from homology"/>
<evidence type="ECO:0000256" key="1">
    <source>
        <dbReference type="ARBA" id="ARBA00001946"/>
    </source>
</evidence>
<dbReference type="InterPro" id="IPR015797">
    <property type="entry name" value="NUDIX_hydrolase-like_dom_sf"/>
</dbReference>
<dbReference type="Pfam" id="PF00293">
    <property type="entry name" value="NUDIX"/>
    <property type="match status" value="1"/>
</dbReference>
<dbReference type="PROSITE" id="PS00893">
    <property type="entry name" value="NUDIX_BOX"/>
    <property type="match status" value="1"/>
</dbReference>
<dbReference type="PANTHER" id="PTHR43046">
    <property type="entry name" value="GDP-MANNOSE MANNOSYL HYDROLASE"/>
    <property type="match status" value="1"/>
</dbReference>
<comment type="cofactor">
    <cofactor evidence="1">
        <name>Mg(2+)</name>
        <dbReference type="ChEBI" id="CHEBI:18420"/>
    </cofactor>
</comment>
<dbReference type="RefSeq" id="WP_345484589.1">
    <property type="nucleotide sequence ID" value="NZ_BAAAWU010000001.1"/>
</dbReference>
<evidence type="ECO:0000259" key="5">
    <source>
        <dbReference type="PROSITE" id="PS51462"/>
    </source>
</evidence>
<comment type="caution">
    <text evidence="6">The sequence shown here is derived from an EMBL/GenBank/DDBJ whole genome shotgun (WGS) entry which is preliminary data.</text>
</comment>
<organism evidence="6 7">
    <name type="scientific">Streptomyces roseoviridis</name>
    <dbReference type="NCBI Taxonomy" id="67361"/>
    <lineage>
        <taxon>Bacteria</taxon>
        <taxon>Bacillati</taxon>
        <taxon>Actinomycetota</taxon>
        <taxon>Actinomycetes</taxon>
        <taxon>Kitasatosporales</taxon>
        <taxon>Streptomycetaceae</taxon>
        <taxon>Streptomyces</taxon>
    </lineage>
</organism>
<gene>
    <name evidence="6" type="ORF">ACFFTP_30205</name>
</gene>
<evidence type="ECO:0000256" key="2">
    <source>
        <dbReference type="ARBA" id="ARBA00005582"/>
    </source>
</evidence>
<evidence type="ECO:0000313" key="6">
    <source>
        <dbReference type="EMBL" id="MFB9558442.1"/>
    </source>
</evidence>
<feature type="domain" description="Nudix hydrolase" evidence="5">
    <location>
        <begin position="40"/>
        <end position="173"/>
    </location>
</feature>
<dbReference type="PROSITE" id="PS51462">
    <property type="entry name" value="NUDIX"/>
    <property type="match status" value="1"/>
</dbReference>
<evidence type="ECO:0000256" key="3">
    <source>
        <dbReference type="ARBA" id="ARBA00022801"/>
    </source>
</evidence>
<dbReference type="EMBL" id="JBHMCT010000023">
    <property type="protein sequence ID" value="MFB9558442.1"/>
    <property type="molecule type" value="Genomic_DNA"/>
</dbReference>
<reference evidence="6 7" key="1">
    <citation type="submission" date="2024-09" db="EMBL/GenBank/DDBJ databases">
        <authorList>
            <person name="Sun Q."/>
            <person name="Mori K."/>
        </authorList>
    </citation>
    <scope>NUCLEOTIDE SEQUENCE [LARGE SCALE GENOMIC DNA]</scope>
    <source>
        <strain evidence="6 7">JCM 4414</strain>
    </source>
</reference>
<dbReference type="InterPro" id="IPR000086">
    <property type="entry name" value="NUDIX_hydrolase_dom"/>
</dbReference>
<dbReference type="InterPro" id="IPR020084">
    <property type="entry name" value="NUDIX_hydrolase_CS"/>
</dbReference>
<comment type="similarity">
    <text evidence="2 4">Belongs to the Nudix hydrolase family.</text>
</comment>